<dbReference type="EMBL" id="JAVDUU010000002">
    <property type="protein sequence ID" value="MDR6941716.1"/>
    <property type="molecule type" value="Genomic_DNA"/>
</dbReference>
<gene>
    <name evidence="4" type="ORF">J2W55_001558</name>
</gene>
<proteinExistence type="predicted"/>
<feature type="signal peptide" evidence="1">
    <location>
        <begin position="1"/>
        <end position="25"/>
    </location>
</feature>
<dbReference type="InterPro" id="IPR002931">
    <property type="entry name" value="Transglutaminase-like"/>
</dbReference>
<reference evidence="4 5" key="1">
    <citation type="submission" date="2023-07" db="EMBL/GenBank/DDBJ databases">
        <title>Sorghum-associated microbial communities from plants grown in Nebraska, USA.</title>
        <authorList>
            <person name="Schachtman D."/>
        </authorList>
    </citation>
    <scope>NUCLEOTIDE SEQUENCE [LARGE SCALE GENOMIC DNA]</scope>
    <source>
        <strain evidence="4 5">3262</strain>
    </source>
</reference>
<dbReference type="Pfam" id="PF01841">
    <property type="entry name" value="Transglut_core"/>
    <property type="match status" value="1"/>
</dbReference>
<feature type="chain" id="PRO_5046707031" description="DUF3857 domain-containing protein" evidence="1">
    <location>
        <begin position="26"/>
        <end position="647"/>
    </location>
</feature>
<dbReference type="Pfam" id="PF12969">
    <property type="entry name" value="DUF3857"/>
    <property type="match status" value="1"/>
</dbReference>
<evidence type="ECO:0000259" key="3">
    <source>
        <dbReference type="Pfam" id="PF12969"/>
    </source>
</evidence>
<dbReference type="SUPFAM" id="SSF54001">
    <property type="entry name" value="Cysteine proteinases"/>
    <property type="match status" value="1"/>
</dbReference>
<dbReference type="InterPro" id="IPR038765">
    <property type="entry name" value="Papain-like_cys_pep_sf"/>
</dbReference>
<protein>
    <recommendedName>
        <fullName evidence="6">DUF3857 domain-containing protein</fullName>
    </recommendedName>
</protein>
<comment type="caution">
    <text evidence="4">The sequence shown here is derived from an EMBL/GenBank/DDBJ whole genome shotgun (WGS) entry which is preliminary data.</text>
</comment>
<dbReference type="Gene3D" id="2.60.40.3140">
    <property type="match status" value="1"/>
</dbReference>
<evidence type="ECO:0008006" key="6">
    <source>
        <dbReference type="Google" id="ProtNLM"/>
    </source>
</evidence>
<feature type="domain" description="Transglutaminase-like" evidence="2">
    <location>
        <begin position="287"/>
        <end position="389"/>
    </location>
</feature>
<keyword evidence="5" id="KW-1185">Reference proteome</keyword>
<accession>A0ABU1TA19</accession>
<sequence length="647" mass="73554">MLTKKYNRLLLLIAALCVLCGQGYGQDKNIPKDLYIASAIPDSLKEDANVVVRYEAHETIVKGPGKQTTKEHNIVTVLNEKGDSEATFVLPYNKKYDSYSGIEMNIYNAAGLLIKKYRKSDMYDGSASNDETMVTDQRFLGIRHAIAAYPVTIEIKFEEDESSFISLDSWYVQDKMEQSIQNAYCRISADPSIGFRYQNINTSIKPVKSNAEGLDTYTWTVKNVKAIKKQEHVLSWNIMPKINFAVNTFNCYGYPGDFTNWQSFGKWIKALNDDVCTLSPERIAQIKQMTDTIKTDKEKARFLYNYMQKSMRYVGIQLGIGGYKPFPATFVDQKKYGDCKALSNYMRALLSAVNIPSNYAIIRSGYNEEPVDLSFPSNRFNHAILCVPFKNDTTWLECTSNTAAFGKLGPFTENRNALLITDEGGKLVNTPRSTWKDNLFNSEVHLVLDADGGAKAQIKILSSGEYRSVFVDMLPNYKADEQKEFLLKQLHIKQPSIFNFKPADDVKGLKEVNIEMEYDKFCDIVTGDKQFYRPLAFLLWDVTLPTQEQRKNNYYFSAPVAKSCITTIDLPVGFEVETLPANQSLKFSYGNYEVKYVYDAAKNQVTSTAKFNLINQVIPATKYTEMQEYMDAVAKAQNKKLVIHRKA</sequence>
<name>A0ABU1TA19_9SPHI</name>
<evidence type="ECO:0000313" key="4">
    <source>
        <dbReference type="EMBL" id="MDR6941716.1"/>
    </source>
</evidence>
<dbReference type="RefSeq" id="WP_310093815.1">
    <property type="nucleotide sequence ID" value="NZ_JAVDUU010000002.1"/>
</dbReference>
<evidence type="ECO:0000313" key="5">
    <source>
        <dbReference type="Proteomes" id="UP001247620"/>
    </source>
</evidence>
<dbReference type="Proteomes" id="UP001247620">
    <property type="component" value="Unassembled WGS sequence"/>
</dbReference>
<feature type="domain" description="DUF3857" evidence="3">
    <location>
        <begin position="65"/>
        <end position="228"/>
    </location>
</feature>
<dbReference type="Gene3D" id="2.60.120.1130">
    <property type="match status" value="1"/>
</dbReference>
<organism evidence="4 5">
    <name type="scientific">Mucilaginibacter pocheonensis</name>
    <dbReference type="NCBI Taxonomy" id="398050"/>
    <lineage>
        <taxon>Bacteria</taxon>
        <taxon>Pseudomonadati</taxon>
        <taxon>Bacteroidota</taxon>
        <taxon>Sphingobacteriia</taxon>
        <taxon>Sphingobacteriales</taxon>
        <taxon>Sphingobacteriaceae</taxon>
        <taxon>Mucilaginibacter</taxon>
    </lineage>
</organism>
<evidence type="ECO:0000259" key="2">
    <source>
        <dbReference type="Pfam" id="PF01841"/>
    </source>
</evidence>
<dbReference type="Gene3D" id="3.10.620.30">
    <property type="match status" value="1"/>
</dbReference>
<dbReference type="InterPro" id="IPR024618">
    <property type="entry name" value="DUF3857"/>
</dbReference>
<keyword evidence="1" id="KW-0732">Signal</keyword>
<evidence type="ECO:0000256" key="1">
    <source>
        <dbReference type="SAM" id="SignalP"/>
    </source>
</evidence>